<evidence type="ECO:0000256" key="2">
    <source>
        <dbReference type="ARBA" id="ARBA00005745"/>
    </source>
</evidence>
<evidence type="ECO:0000313" key="10">
    <source>
        <dbReference type="Proteomes" id="UP000823632"/>
    </source>
</evidence>
<comment type="caution">
    <text evidence="9">The sequence shown here is derived from an EMBL/GenBank/DDBJ whole genome shotgun (WGS) entry which is preliminary data.</text>
</comment>
<feature type="transmembrane region" description="Helical" evidence="7">
    <location>
        <begin position="381"/>
        <end position="401"/>
    </location>
</feature>
<dbReference type="InterPro" id="IPR018076">
    <property type="entry name" value="T2SS_GspF_dom"/>
</dbReference>
<gene>
    <name evidence="9" type="ORF">IAC76_02965</name>
</gene>
<evidence type="ECO:0000256" key="1">
    <source>
        <dbReference type="ARBA" id="ARBA00004651"/>
    </source>
</evidence>
<dbReference type="Pfam" id="PF00482">
    <property type="entry name" value="T2SSF"/>
    <property type="match status" value="2"/>
</dbReference>
<feature type="domain" description="Type II secretion system protein GspF" evidence="8">
    <location>
        <begin position="75"/>
        <end position="198"/>
    </location>
</feature>
<reference evidence="9" key="2">
    <citation type="journal article" date="2021" name="PeerJ">
        <title>Extensive microbial diversity within the chicken gut microbiome revealed by metagenomics and culture.</title>
        <authorList>
            <person name="Gilroy R."/>
            <person name="Ravi A."/>
            <person name="Getino M."/>
            <person name="Pursley I."/>
            <person name="Horton D.L."/>
            <person name="Alikhan N.F."/>
            <person name="Baker D."/>
            <person name="Gharbi K."/>
            <person name="Hall N."/>
            <person name="Watson M."/>
            <person name="Adriaenssens E.M."/>
            <person name="Foster-Nyarko E."/>
            <person name="Jarju S."/>
            <person name="Secka A."/>
            <person name="Antonio M."/>
            <person name="Oren A."/>
            <person name="Chaudhuri R.R."/>
            <person name="La Ragione R."/>
            <person name="Hildebrand F."/>
            <person name="Pallen M.J."/>
        </authorList>
    </citation>
    <scope>NUCLEOTIDE SEQUENCE</scope>
    <source>
        <strain evidence="9">10192</strain>
    </source>
</reference>
<keyword evidence="5 7" id="KW-1133">Transmembrane helix</keyword>
<evidence type="ECO:0000256" key="6">
    <source>
        <dbReference type="ARBA" id="ARBA00023136"/>
    </source>
</evidence>
<keyword evidence="6 7" id="KW-0472">Membrane</keyword>
<keyword evidence="3" id="KW-1003">Cell membrane</keyword>
<name>A0A9D9GZU0_9BACT</name>
<dbReference type="PRINTS" id="PR00812">
    <property type="entry name" value="BCTERIALGSPF"/>
</dbReference>
<dbReference type="AlphaFoldDB" id="A0A9D9GZU0"/>
<feature type="transmembrane region" description="Helical" evidence="7">
    <location>
        <begin position="228"/>
        <end position="247"/>
    </location>
</feature>
<dbReference type="PANTHER" id="PTHR30012">
    <property type="entry name" value="GENERAL SECRETION PATHWAY PROTEIN"/>
    <property type="match status" value="1"/>
</dbReference>
<evidence type="ECO:0000256" key="3">
    <source>
        <dbReference type="ARBA" id="ARBA00022475"/>
    </source>
</evidence>
<evidence type="ECO:0000313" key="9">
    <source>
        <dbReference type="EMBL" id="MBO8430327.1"/>
    </source>
</evidence>
<accession>A0A9D9GZU0</accession>
<dbReference type="InterPro" id="IPR042094">
    <property type="entry name" value="T2SS_GspF_sf"/>
</dbReference>
<evidence type="ECO:0000259" key="8">
    <source>
        <dbReference type="Pfam" id="PF00482"/>
    </source>
</evidence>
<evidence type="ECO:0000256" key="4">
    <source>
        <dbReference type="ARBA" id="ARBA00022692"/>
    </source>
</evidence>
<feature type="transmembrane region" description="Helical" evidence="7">
    <location>
        <begin position="175"/>
        <end position="200"/>
    </location>
</feature>
<dbReference type="Proteomes" id="UP000823632">
    <property type="component" value="Unassembled WGS sequence"/>
</dbReference>
<proteinExistence type="inferred from homology"/>
<reference evidence="9" key="1">
    <citation type="submission" date="2020-10" db="EMBL/GenBank/DDBJ databases">
        <authorList>
            <person name="Gilroy R."/>
        </authorList>
    </citation>
    <scope>NUCLEOTIDE SEQUENCE</scope>
    <source>
        <strain evidence="9">10192</strain>
    </source>
</reference>
<comment type="similarity">
    <text evidence="2">Belongs to the GSP F family.</text>
</comment>
<organism evidence="9 10">
    <name type="scientific">Candidatus Scatousia excrementipullorum</name>
    <dbReference type="NCBI Taxonomy" id="2840936"/>
    <lineage>
        <taxon>Bacteria</taxon>
        <taxon>Candidatus Scatousia</taxon>
    </lineage>
</organism>
<dbReference type="InterPro" id="IPR003004">
    <property type="entry name" value="GspF/PilC"/>
</dbReference>
<dbReference type="PANTHER" id="PTHR30012:SF0">
    <property type="entry name" value="TYPE II SECRETION SYSTEM PROTEIN F-RELATED"/>
    <property type="match status" value="1"/>
</dbReference>
<feature type="domain" description="Type II secretion system protein GspF" evidence="8">
    <location>
        <begin position="278"/>
        <end position="400"/>
    </location>
</feature>
<dbReference type="EMBL" id="JADIND010000066">
    <property type="protein sequence ID" value="MBO8430327.1"/>
    <property type="molecule type" value="Genomic_DNA"/>
</dbReference>
<evidence type="ECO:0000256" key="7">
    <source>
        <dbReference type="SAM" id="Phobius"/>
    </source>
</evidence>
<evidence type="ECO:0000256" key="5">
    <source>
        <dbReference type="ARBA" id="ARBA00022989"/>
    </source>
</evidence>
<dbReference type="Gene3D" id="1.20.81.30">
    <property type="entry name" value="Type II secretion system (T2SS), domain F"/>
    <property type="match status" value="2"/>
</dbReference>
<keyword evidence="4 7" id="KW-0812">Transmembrane</keyword>
<protein>
    <submittedName>
        <fullName evidence="9">Type II secretion system F family protein</fullName>
    </submittedName>
</protein>
<sequence>MAIYSYTALKNNKDIVKGKVEADDLRGARAQVMKLGFIPTSVYEESVGKDKNKDAAAQVQGGQMKTMGLADKMEFTSTLQILAQSGIPMIESLMFIENDAAKLKIRLVAKELRRQIMAGATFADTIAKYPNQFGQVYIGLCKAGEDSGELEKTLERLLELLTKQANIRGKVIGTLMYPMFVIVLAVVIVLVMLMFVFPVFKDMFDGMGKELPWITATLMDAGLFLKTYWYLVPLILGGAVFSIVYLFKWEPSRRKIDKYVLEVPLLTDLIQFSNFANFIAVMQVAYDAGVPIVECLYLSNLTLTNYTLKEKIESATGLVQQGQHLSVALRTTGSIPKMILFMIATGEQSGRLGEMLLQATKYIDKKLDDIIDTMTKMIEPLMLIVIGSIVLTLALALYLPLFGSYME</sequence>
<comment type="subcellular location">
    <subcellularLocation>
        <location evidence="1">Cell membrane</location>
        <topology evidence="1">Multi-pass membrane protein</topology>
    </subcellularLocation>
</comment>
<dbReference type="GO" id="GO:0005886">
    <property type="term" value="C:plasma membrane"/>
    <property type="evidence" value="ECO:0007669"/>
    <property type="project" value="UniProtKB-SubCell"/>
</dbReference>